<proteinExistence type="predicted"/>
<sequence length="380" mass="44024">MLAEQIQPLLPAVNALTSADEKLPNLKIKSAKRKARREAWKIQMLEDILQTEKQQLPVPASAFPEPVKPDDQPKPEVMKKVFVKPPKNKLSIRGLMGLFTFTTVLSLVPSLLSFFIWILPEGSFTTWVLLAFRAVHSQSTLPSMGSFLITAFTLYGTNINNSLFKLIPDPENMYWELFSATKGNPELQKSSMNSVRGYTALLVYFHLPRQVYKKKFQMDYGPLLTHLRYNNYLKPMEVHRLLKTNRARSNSEQVESWLKELPIKPNTVDKFLDELKTLKTKLKPIRFFNKIIVPLSTAIVLATWLFLFCDFSDPSLPIYVNLITKIGQMWFSLTMFMLSIVVSDPYDTRNFFFSEIIKKKNIKTFYDELDGFFDEELRKI</sequence>
<organism evidence="2 3">
    <name type="scientific">Daphnia pulex</name>
    <name type="common">Water flea</name>
    <dbReference type="NCBI Taxonomy" id="6669"/>
    <lineage>
        <taxon>Eukaryota</taxon>
        <taxon>Metazoa</taxon>
        <taxon>Ecdysozoa</taxon>
        <taxon>Arthropoda</taxon>
        <taxon>Crustacea</taxon>
        <taxon>Branchiopoda</taxon>
        <taxon>Diplostraca</taxon>
        <taxon>Cladocera</taxon>
        <taxon>Anomopoda</taxon>
        <taxon>Daphniidae</taxon>
        <taxon>Daphnia</taxon>
    </lineage>
</organism>
<dbReference type="AlphaFoldDB" id="E9G3F3"/>
<gene>
    <name evidence="2" type="ORF">DAPPUDRAFT_98360</name>
</gene>
<keyword evidence="1" id="KW-0472">Membrane</keyword>
<feature type="transmembrane region" description="Helical" evidence="1">
    <location>
        <begin position="318"/>
        <end position="342"/>
    </location>
</feature>
<feature type="transmembrane region" description="Helical" evidence="1">
    <location>
        <begin position="139"/>
        <end position="157"/>
    </location>
</feature>
<keyword evidence="1" id="KW-0812">Transmembrane</keyword>
<dbReference type="Proteomes" id="UP000000305">
    <property type="component" value="Unassembled WGS sequence"/>
</dbReference>
<accession>E9G3F3</accession>
<protein>
    <submittedName>
        <fullName evidence="2">Uncharacterized protein</fullName>
    </submittedName>
</protein>
<dbReference type="HOGENOM" id="CLU_728187_0_0_1"/>
<keyword evidence="3" id="KW-1185">Reference proteome</keyword>
<feature type="transmembrane region" description="Helical" evidence="1">
    <location>
        <begin position="94"/>
        <end position="119"/>
    </location>
</feature>
<dbReference type="EMBL" id="GL732531">
    <property type="protein sequence ID" value="EFX85999.1"/>
    <property type="molecule type" value="Genomic_DNA"/>
</dbReference>
<keyword evidence="1" id="KW-1133">Transmembrane helix</keyword>
<name>E9G3F3_DAPPU</name>
<evidence type="ECO:0000313" key="2">
    <source>
        <dbReference type="EMBL" id="EFX85999.1"/>
    </source>
</evidence>
<evidence type="ECO:0000256" key="1">
    <source>
        <dbReference type="SAM" id="Phobius"/>
    </source>
</evidence>
<dbReference type="InParanoid" id="E9G3F3"/>
<evidence type="ECO:0000313" key="3">
    <source>
        <dbReference type="Proteomes" id="UP000000305"/>
    </source>
</evidence>
<dbReference type="KEGG" id="dpx:DAPPUDRAFT_98360"/>
<reference evidence="2 3" key="1">
    <citation type="journal article" date="2011" name="Science">
        <title>The ecoresponsive genome of Daphnia pulex.</title>
        <authorList>
            <person name="Colbourne J.K."/>
            <person name="Pfrender M.E."/>
            <person name="Gilbert D."/>
            <person name="Thomas W.K."/>
            <person name="Tucker A."/>
            <person name="Oakley T.H."/>
            <person name="Tokishita S."/>
            <person name="Aerts A."/>
            <person name="Arnold G.J."/>
            <person name="Basu M.K."/>
            <person name="Bauer D.J."/>
            <person name="Caceres C.E."/>
            <person name="Carmel L."/>
            <person name="Casola C."/>
            <person name="Choi J.H."/>
            <person name="Detter J.C."/>
            <person name="Dong Q."/>
            <person name="Dusheyko S."/>
            <person name="Eads B.D."/>
            <person name="Frohlich T."/>
            <person name="Geiler-Samerotte K.A."/>
            <person name="Gerlach D."/>
            <person name="Hatcher P."/>
            <person name="Jogdeo S."/>
            <person name="Krijgsveld J."/>
            <person name="Kriventseva E.V."/>
            <person name="Kultz D."/>
            <person name="Laforsch C."/>
            <person name="Lindquist E."/>
            <person name="Lopez J."/>
            <person name="Manak J.R."/>
            <person name="Muller J."/>
            <person name="Pangilinan J."/>
            <person name="Patwardhan R.P."/>
            <person name="Pitluck S."/>
            <person name="Pritham E.J."/>
            <person name="Rechtsteiner A."/>
            <person name="Rho M."/>
            <person name="Rogozin I.B."/>
            <person name="Sakarya O."/>
            <person name="Salamov A."/>
            <person name="Schaack S."/>
            <person name="Shapiro H."/>
            <person name="Shiga Y."/>
            <person name="Skalitzky C."/>
            <person name="Smith Z."/>
            <person name="Souvorov A."/>
            <person name="Sung W."/>
            <person name="Tang Z."/>
            <person name="Tsuchiya D."/>
            <person name="Tu H."/>
            <person name="Vos H."/>
            <person name="Wang M."/>
            <person name="Wolf Y.I."/>
            <person name="Yamagata H."/>
            <person name="Yamada T."/>
            <person name="Ye Y."/>
            <person name="Shaw J.R."/>
            <person name="Andrews J."/>
            <person name="Crease T.J."/>
            <person name="Tang H."/>
            <person name="Lucas S.M."/>
            <person name="Robertson H.M."/>
            <person name="Bork P."/>
            <person name="Koonin E.V."/>
            <person name="Zdobnov E.M."/>
            <person name="Grigoriev I.V."/>
            <person name="Lynch M."/>
            <person name="Boore J.L."/>
        </authorList>
    </citation>
    <scope>NUCLEOTIDE SEQUENCE [LARGE SCALE GENOMIC DNA]</scope>
</reference>
<feature type="transmembrane region" description="Helical" evidence="1">
    <location>
        <begin position="287"/>
        <end position="306"/>
    </location>
</feature>